<dbReference type="Pfam" id="PF01535">
    <property type="entry name" value="PPR"/>
    <property type="match status" value="7"/>
</dbReference>
<dbReference type="GO" id="GO:0009451">
    <property type="term" value="P:RNA modification"/>
    <property type="evidence" value="ECO:0007669"/>
    <property type="project" value="InterPro"/>
</dbReference>
<dbReference type="OrthoDB" id="881013at2759"/>
<dbReference type="Pfam" id="PF20431">
    <property type="entry name" value="E_motif"/>
    <property type="match status" value="1"/>
</dbReference>
<dbReference type="KEGG" id="qlo:115988367"/>
<dbReference type="Pfam" id="PF13041">
    <property type="entry name" value="PPR_2"/>
    <property type="match status" value="3"/>
</dbReference>
<dbReference type="Proteomes" id="UP000594261">
    <property type="component" value="Chromosome 5"/>
</dbReference>
<protein>
    <recommendedName>
        <fullName evidence="6">Pentatricopeptide repeat-containing protein</fullName>
    </recommendedName>
</protein>
<dbReference type="InterPro" id="IPR046848">
    <property type="entry name" value="E_motif"/>
</dbReference>
<dbReference type="InterPro" id="IPR046960">
    <property type="entry name" value="PPR_At4g14850-like_plant"/>
</dbReference>
<dbReference type="FunFam" id="1.25.40.10:FF:000393">
    <property type="entry name" value="Pentatricopeptide repeat-containing protein At1g20230"/>
    <property type="match status" value="2"/>
</dbReference>
<dbReference type="PROSITE" id="PS51375">
    <property type="entry name" value="PPR"/>
    <property type="match status" value="6"/>
</dbReference>
<feature type="repeat" description="PPR" evidence="3">
    <location>
        <begin position="116"/>
        <end position="150"/>
    </location>
</feature>
<dbReference type="FunCoup" id="A0A7N2LNA3">
    <property type="interactions" value="461"/>
</dbReference>
<dbReference type="InterPro" id="IPR002885">
    <property type="entry name" value="PPR_rpt"/>
</dbReference>
<dbReference type="OMA" id="RPDLCVW"/>
<sequence>MLHASSQRFISISSRFYKTHLFFPHELSRSILIHTHNTHTQSFVTHHDELLKFFDHFLRQCTTVQHCKRVHTQVVVTGTNRSAFLAARLVSVYGRLGLVIDARKVFDEIPAEGLSNLLLWNSILRASVSNGYYVEGLKIYNKMQKLGVCADGFTLPLLIKACAFMGGLNLCRNVHTHVLQMGFQNHLHVVNELVGMYGKLGRMESARQLFDRMTVRSYISWNTLVSGYAFNYDCNGASEMFRQMELEGLEPNPVTWTSLFSSHARCGRNEETVEFFCMMRKRGIGATAEALAVVLSVCADLVAVGRGKVIHGYIIKGGFENYLFVKNALICMYGKCGDVKYAQNLFLEMETKNLVSWNALITSYAESGLCDEAFEIFSQLKTSGDCPMIRPNVISWSSVIDGFASKGQGEESLKLFRQMQLANVMPNCVTISSVLSVCAELAAVNLGREIHSHVVRALMDSNILVGNGLINMYTKCGSFKEAHLVFEKNDNRDLISWNSMIAGYGMHGLGEKALETFDQMIESGLKPDNISFVAVLSACSHAGLVVEGRRLFNEMTQEFRVEPQMEHYTCMVDLLGRAGFLQEASDIVKSMPMEPNDCVWGALLNSCRKYKNTDVAEETASHIFNMSSETTGNYMLLSNIFAASGKWVDSARMRISAKTKGLKKVPGLSWIEVKKKFHVFSAGNTLQLGLEEVYGILEELALQMESECSSVHNSLFEQNVDEEETCTRLRNKGESGEFLKATQP</sequence>
<dbReference type="PANTHER" id="PTHR47926">
    <property type="entry name" value="PENTATRICOPEPTIDE REPEAT-CONTAINING PROTEIN"/>
    <property type="match status" value="1"/>
</dbReference>
<dbReference type="RefSeq" id="XP_030967764.1">
    <property type="nucleotide sequence ID" value="XM_031111904.1"/>
</dbReference>
<feature type="repeat" description="PPR" evidence="3">
    <location>
        <begin position="493"/>
        <end position="527"/>
    </location>
</feature>
<dbReference type="FunFam" id="1.25.40.10:FF:001180">
    <property type="entry name" value="Pentatricopeptide repeat-containing protein At2g03380, mitochondrial"/>
    <property type="match status" value="1"/>
</dbReference>
<name>A0A7N2LNA3_QUELO</name>
<dbReference type="Gene3D" id="1.25.40.10">
    <property type="entry name" value="Tetratricopeptide repeat domain"/>
    <property type="match status" value="4"/>
</dbReference>
<dbReference type="RefSeq" id="XP_030967763.1">
    <property type="nucleotide sequence ID" value="XM_031111903.1"/>
</dbReference>
<reference evidence="4 5" key="1">
    <citation type="journal article" date="2016" name="G3 (Bethesda)">
        <title>First Draft Assembly and Annotation of the Genome of a California Endemic Oak Quercus lobata Nee (Fagaceae).</title>
        <authorList>
            <person name="Sork V.L."/>
            <person name="Fitz-Gibbon S.T."/>
            <person name="Puiu D."/>
            <person name="Crepeau M."/>
            <person name="Gugger P.F."/>
            <person name="Sherman R."/>
            <person name="Stevens K."/>
            <person name="Langley C.H."/>
            <person name="Pellegrini M."/>
            <person name="Salzberg S.L."/>
        </authorList>
    </citation>
    <scope>NUCLEOTIDE SEQUENCE [LARGE SCALE GENOMIC DNA]</scope>
    <source>
        <strain evidence="4 5">cv. SW786</strain>
    </source>
</reference>
<evidence type="ECO:0000256" key="3">
    <source>
        <dbReference type="PROSITE-ProRule" id="PRU00708"/>
    </source>
</evidence>
<proteinExistence type="inferred from homology"/>
<dbReference type="FunFam" id="1.25.40.10:FF:000280">
    <property type="entry name" value="Pentatricopeptide repeat-containing protein"/>
    <property type="match status" value="1"/>
</dbReference>
<evidence type="ECO:0000256" key="2">
    <source>
        <dbReference type="ARBA" id="ARBA00061659"/>
    </source>
</evidence>
<reference evidence="4" key="2">
    <citation type="submission" date="2021-01" db="UniProtKB">
        <authorList>
            <consortium name="EnsemblPlants"/>
        </authorList>
    </citation>
    <scope>IDENTIFICATION</scope>
</reference>
<dbReference type="EnsemblPlants" id="QL05p012442:mrna">
    <property type="protein sequence ID" value="QL05p012442:mrna:CDS:3"/>
    <property type="gene ID" value="QL05p012442"/>
</dbReference>
<dbReference type="FunFam" id="1.25.40.10:FF:000031">
    <property type="entry name" value="Pentatricopeptide repeat-containing protein mitochondrial"/>
    <property type="match status" value="1"/>
</dbReference>
<dbReference type="GO" id="GO:0003723">
    <property type="term" value="F:RNA binding"/>
    <property type="evidence" value="ECO:0007669"/>
    <property type="project" value="InterPro"/>
</dbReference>
<keyword evidence="5" id="KW-1185">Reference proteome</keyword>
<feature type="repeat" description="PPR" evidence="3">
    <location>
        <begin position="392"/>
        <end position="426"/>
    </location>
</feature>
<dbReference type="Gramene" id="QL05p012442:mrna">
    <property type="protein sequence ID" value="QL05p012442:mrna:CDS:3"/>
    <property type="gene ID" value="QL05p012442"/>
</dbReference>
<dbReference type="InParanoid" id="A0A7N2LNA3"/>
<feature type="repeat" description="PPR" evidence="3">
    <location>
        <begin position="217"/>
        <end position="251"/>
    </location>
</feature>
<feature type="repeat" description="PPR" evidence="3">
    <location>
        <begin position="353"/>
        <end position="387"/>
    </location>
</feature>
<evidence type="ECO:0000313" key="4">
    <source>
        <dbReference type="EnsemblPlants" id="QL05p012442:mrna:CDS:3"/>
    </source>
</evidence>
<comment type="similarity">
    <text evidence="2">Belongs to the PPR family. PCMP-E subfamily.</text>
</comment>
<dbReference type="PANTHER" id="PTHR47926:SF389">
    <property type="entry name" value="PENTATRICOPEPTIDE PROTEIN-RELATED"/>
    <property type="match status" value="1"/>
</dbReference>
<evidence type="ECO:0000313" key="5">
    <source>
        <dbReference type="Proteomes" id="UP000594261"/>
    </source>
</evidence>
<keyword evidence="1" id="KW-0677">Repeat</keyword>
<dbReference type="InterPro" id="IPR011990">
    <property type="entry name" value="TPR-like_helical_dom_sf"/>
</dbReference>
<gene>
    <name evidence="4" type="primary">LOC115988367</name>
</gene>
<accession>A0A7N2LNA3</accession>
<organism evidence="4 5">
    <name type="scientific">Quercus lobata</name>
    <name type="common">Valley oak</name>
    <dbReference type="NCBI Taxonomy" id="97700"/>
    <lineage>
        <taxon>Eukaryota</taxon>
        <taxon>Viridiplantae</taxon>
        <taxon>Streptophyta</taxon>
        <taxon>Embryophyta</taxon>
        <taxon>Tracheophyta</taxon>
        <taxon>Spermatophyta</taxon>
        <taxon>Magnoliopsida</taxon>
        <taxon>eudicotyledons</taxon>
        <taxon>Gunneridae</taxon>
        <taxon>Pentapetalae</taxon>
        <taxon>rosids</taxon>
        <taxon>fabids</taxon>
        <taxon>Fagales</taxon>
        <taxon>Fagaceae</taxon>
        <taxon>Quercus</taxon>
    </lineage>
</organism>
<evidence type="ECO:0008006" key="6">
    <source>
        <dbReference type="Google" id="ProtNLM"/>
    </source>
</evidence>
<dbReference type="GeneID" id="115988367"/>
<feature type="repeat" description="PPR" evidence="3">
    <location>
        <begin position="252"/>
        <end position="286"/>
    </location>
</feature>
<evidence type="ECO:0000256" key="1">
    <source>
        <dbReference type="ARBA" id="ARBA00022737"/>
    </source>
</evidence>
<dbReference type="NCBIfam" id="TIGR00756">
    <property type="entry name" value="PPR"/>
    <property type="match status" value="7"/>
</dbReference>
<dbReference type="RefSeq" id="XP_030967765.1">
    <property type="nucleotide sequence ID" value="XM_031111905.1"/>
</dbReference>
<dbReference type="EMBL" id="LRBV02000005">
    <property type="status" value="NOT_ANNOTATED_CDS"/>
    <property type="molecule type" value="Genomic_DNA"/>
</dbReference>
<dbReference type="AlphaFoldDB" id="A0A7N2LNA3"/>